<feature type="transmembrane region" description="Helical" evidence="1">
    <location>
        <begin position="15"/>
        <end position="41"/>
    </location>
</feature>
<comment type="caution">
    <text evidence="2">The sequence shown here is derived from an EMBL/GenBank/DDBJ whole genome shotgun (WGS) entry which is preliminary data.</text>
</comment>
<sequence length="235" mass="27345">MERSKIKWIKRIKRILILFLCLMLIPVLYLLISLICTAITVNKTPDESEKTATIYLSTNGVHLDVIFEKKTMDSTLLKGIPNLERTRYLSFGWGDESFYKDTPTWGDLTFQNAFSALFLQSTTLLHVTRYQQRQVSWVPVKASVSRIIQLQKYILQTFELDEYKEKQLLPGIGYTDTDDFFKAKGSYSCFKTCNSWVNMGFKDSGLRACYWTPFDFGLLNKYTRIREKEEKAGVD</sequence>
<name>A0ABW5N2M3_9FLAO</name>
<dbReference type="EMBL" id="JBHULX010000001">
    <property type="protein sequence ID" value="MFD2589311.1"/>
    <property type="molecule type" value="Genomic_DNA"/>
</dbReference>
<dbReference type="Pfam" id="PF09601">
    <property type="entry name" value="DUF2459"/>
    <property type="match status" value="1"/>
</dbReference>
<dbReference type="Proteomes" id="UP001597459">
    <property type="component" value="Unassembled WGS sequence"/>
</dbReference>
<dbReference type="RefSeq" id="WP_378257923.1">
    <property type="nucleotide sequence ID" value="NZ_JBHSJV010000001.1"/>
</dbReference>
<gene>
    <name evidence="2" type="ORF">ACFSTE_00615</name>
</gene>
<keyword evidence="1" id="KW-1133">Transmembrane helix</keyword>
<protein>
    <submittedName>
        <fullName evidence="2">DUF2459 domain-containing protein</fullName>
    </submittedName>
</protein>
<keyword evidence="1" id="KW-0472">Membrane</keyword>
<keyword evidence="3" id="KW-1185">Reference proteome</keyword>
<evidence type="ECO:0000313" key="3">
    <source>
        <dbReference type="Proteomes" id="UP001597459"/>
    </source>
</evidence>
<dbReference type="InterPro" id="IPR011727">
    <property type="entry name" value="CHP02117"/>
</dbReference>
<reference evidence="3" key="1">
    <citation type="journal article" date="2019" name="Int. J. Syst. Evol. Microbiol.">
        <title>The Global Catalogue of Microorganisms (GCM) 10K type strain sequencing project: providing services to taxonomists for standard genome sequencing and annotation.</title>
        <authorList>
            <consortium name="The Broad Institute Genomics Platform"/>
            <consortium name="The Broad Institute Genome Sequencing Center for Infectious Disease"/>
            <person name="Wu L."/>
            <person name="Ma J."/>
        </authorList>
    </citation>
    <scope>NUCLEOTIDE SEQUENCE [LARGE SCALE GENOMIC DNA]</scope>
    <source>
        <strain evidence="3">KCTC 42423</strain>
    </source>
</reference>
<organism evidence="2 3">
    <name type="scientific">Aquimarina hainanensis</name>
    <dbReference type="NCBI Taxonomy" id="1578017"/>
    <lineage>
        <taxon>Bacteria</taxon>
        <taxon>Pseudomonadati</taxon>
        <taxon>Bacteroidota</taxon>
        <taxon>Flavobacteriia</taxon>
        <taxon>Flavobacteriales</taxon>
        <taxon>Flavobacteriaceae</taxon>
        <taxon>Aquimarina</taxon>
    </lineage>
</organism>
<evidence type="ECO:0000313" key="2">
    <source>
        <dbReference type="EMBL" id="MFD2589311.1"/>
    </source>
</evidence>
<proteinExistence type="predicted"/>
<keyword evidence="1" id="KW-0812">Transmembrane</keyword>
<evidence type="ECO:0000256" key="1">
    <source>
        <dbReference type="SAM" id="Phobius"/>
    </source>
</evidence>
<accession>A0ABW5N2M3</accession>